<sequence length="121" mass="13733">MNYQQLIAKDAFEKAYQNASAEFAVKAMILKHNPANIDNLAAYIDAGRKFVEVCLKGGDPLHVTHLKMWIRRNLVLNYGRGAANLSFQNMCLAELIYLDKQLKTVFAYYGNNITPLLPQVR</sequence>
<keyword evidence="2" id="KW-1185">Reference proteome</keyword>
<gene>
    <name evidence="1" type="ORF">QNM18_10720</name>
</gene>
<protein>
    <recommendedName>
        <fullName evidence="3">Orphan protein</fullName>
    </recommendedName>
</protein>
<dbReference type="Proteomes" id="UP001231915">
    <property type="component" value="Unassembled WGS sequence"/>
</dbReference>
<dbReference type="EMBL" id="JASJUT010000003">
    <property type="protein sequence ID" value="MDK2595518.1"/>
    <property type="molecule type" value="Genomic_DNA"/>
</dbReference>
<proteinExistence type="predicted"/>
<evidence type="ECO:0000313" key="1">
    <source>
        <dbReference type="EMBL" id="MDK2595518.1"/>
    </source>
</evidence>
<reference evidence="1 2" key="1">
    <citation type="submission" date="2023-05" db="EMBL/GenBank/DDBJ databases">
        <title>Pseudoalteromonas ardens sp. nov., Pseudoalteromonas obscura sp. nov., and Pseudoalteromonas umbrosa sp. nov., isolated from the coral Montipora capitata.</title>
        <authorList>
            <person name="Thomas E.M."/>
            <person name="Smith E.M."/>
            <person name="Papke E."/>
            <person name="Shlafstein M.D."/>
            <person name="Oline D.K."/>
            <person name="Videau P."/>
            <person name="Saw J.H."/>
            <person name="Strangman W.K."/>
            <person name="Ushijima B."/>
        </authorList>
    </citation>
    <scope>NUCLEOTIDE SEQUENCE [LARGE SCALE GENOMIC DNA]</scope>
    <source>
        <strain evidence="1 2">P94</strain>
    </source>
</reference>
<accession>A0ABT7EKH2</accession>
<comment type="caution">
    <text evidence="1">The sequence shown here is derived from an EMBL/GenBank/DDBJ whole genome shotgun (WGS) entry which is preliminary data.</text>
</comment>
<name>A0ABT7EKH2_9GAMM</name>
<dbReference type="RefSeq" id="WP_284137188.1">
    <property type="nucleotide sequence ID" value="NZ_JASJUT010000003.1"/>
</dbReference>
<evidence type="ECO:0008006" key="3">
    <source>
        <dbReference type="Google" id="ProtNLM"/>
    </source>
</evidence>
<organism evidence="1 2">
    <name type="scientific">Pseudoalteromonas obscura</name>
    <dbReference type="NCBI Taxonomy" id="3048491"/>
    <lineage>
        <taxon>Bacteria</taxon>
        <taxon>Pseudomonadati</taxon>
        <taxon>Pseudomonadota</taxon>
        <taxon>Gammaproteobacteria</taxon>
        <taxon>Alteromonadales</taxon>
        <taxon>Pseudoalteromonadaceae</taxon>
        <taxon>Pseudoalteromonas</taxon>
    </lineage>
</organism>
<evidence type="ECO:0000313" key="2">
    <source>
        <dbReference type="Proteomes" id="UP001231915"/>
    </source>
</evidence>